<evidence type="ECO:0000313" key="2">
    <source>
        <dbReference type="Proteomes" id="UP000828390"/>
    </source>
</evidence>
<gene>
    <name evidence="1" type="ORF">DPMN_067878</name>
</gene>
<evidence type="ECO:0000313" key="1">
    <source>
        <dbReference type="EMBL" id="KAH3708428.1"/>
    </source>
</evidence>
<keyword evidence="2" id="KW-1185">Reference proteome</keyword>
<dbReference type="Proteomes" id="UP000828390">
    <property type="component" value="Unassembled WGS sequence"/>
</dbReference>
<dbReference type="AlphaFoldDB" id="A0A9D3YW27"/>
<name>A0A9D3YW27_DREPO</name>
<comment type="caution">
    <text evidence="1">The sequence shown here is derived from an EMBL/GenBank/DDBJ whole genome shotgun (WGS) entry which is preliminary data.</text>
</comment>
<reference evidence="1" key="1">
    <citation type="journal article" date="2019" name="bioRxiv">
        <title>The Genome of the Zebra Mussel, Dreissena polymorpha: A Resource for Invasive Species Research.</title>
        <authorList>
            <person name="McCartney M.A."/>
            <person name="Auch B."/>
            <person name="Kono T."/>
            <person name="Mallez S."/>
            <person name="Zhang Y."/>
            <person name="Obille A."/>
            <person name="Becker A."/>
            <person name="Abrahante J.E."/>
            <person name="Garbe J."/>
            <person name="Badalamenti J.P."/>
            <person name="Herman A."/>
            <person name="Mangelson H."/>
            <person name="Liachko I."/>
            <person name="Sullivan S."/>
            <person name="Sone E.D."/>
            <person name="Koren S."/>
            <person name="Silverstein K.A.T."/>
            <person name="Beckman K.B."/>
            <person name="Gohl D.M."/>
        </authorList>
    </citation>
    <scope>NUCLEOTIDE SEQUENCE</scope>
    <source>
        <strain evidence="1">Duluth1</strain>
        <tissue evidence="1">Whole animal</tissue>
    </source>
</reference>
<accession>A0A9D3YW27</accession>
<dbReference type="EMBL" id="JAIWYP010000014">
    <property type="protein sequence ID" value="KAH3708428.1"/>
    <property type="molecule type" value="Genomic_DNA"/>
</dbReference>
<reference evidence="1" key="2">
    <citation type="submission" date="2020-11" db="EMBL/GenBank/DDBJ databases">
        <authorList>
            <person name="McCartney M.A."/>
            <person name="Auch B."/>
            <person name="Kono T."/>
            <person name="Mallez S."/>
            <person name="Becker A."/>
            <person name="Gohl D.M."/>
            <person name="Silverstein K.A.T."/>
            <person name="Koren S."/>
            <person name="Bechman K.B."/>
            <person name="Herman A."/>
            <person name="Abrahante J.E."/>
            <person name="Garbe J."/>
        </authorList>
    </citation>
    <scope>NUCLEOTIDE SEQUENCE</scope>
    <source>
        <strain evidence="1">Duluth1</strain>
        <tissue evidence="1">Whole animal</tissue>
    </source>
</reference>
<proteinExistence type="predicted"/>
<organism evidence="1 2">
    <name type="scientific">Dreissena polymorpha</name>
    <name type="common">Zebra mussel</name>
    <name type="synonym">Mytilus polymorpha</name>
    <dbReference type="NCBI Taxonomy" id="45954"/>
    <lineage>
        <taxon>Eukaryota</taxon>
        <taxon>Metazoa</taxon>
        <taxon>Spiralia</taxon>
        <taxon>Lophotrochozoa</taxon>
        <taxon>Mollusca</taxon>
        <taxon>Bivalvia</taxon>
        <taxon>Autobranchia</taxon>
        <taxon>Heteroconchia</taxon>
        <taxon>Euheterodonta</taxon>
        <taxon>Imparidentia</taxon>
        <taxon>Neoheterodontei</taxon>
        <taxon>Myida</taxon>
        <taxon>Dreissenoidea</taxon>
        <taxon>Dreissenidae</taxon>
        <taxon>Dreissena</taxon>
    </lineage>
</organism>
<protein>
    <submittedName>
        <fullName evidence="1">Uncharacterized protein</fullName>
    </submittedName>
</protein>
<sequence length="191" mass="22140">MTMLPQPLDQIMTSQQFSVTLNAEIVDEIVDIVPNNKTLSKRVQAIAQQGSFSTSFTIPSLGSLPPEKFFFQLLPFILKNDAKHEYCIDILDQYEQVLGEVYMKAFDVGLFALLEEAKHLRSLATSPEKRFEDLHPFMIELWHIKQEFFEVLINPCKSYKGLMKCFKELFSSKNLRQTGTLYHYKCTEMVK</sequence>